<gene>
    <name evidence="2" type="ORF">LCOR_06378.1</name>
</gene>
<reference evidence="2" key="1">
    <citation type="submission" date="2013-08" db="EMBL/GenBank/DDBJ databases">
        <title>Gene expansion shapes genome architecture in the human pathogen Lichtheimia corymbifera: an evolutionary genomics analysis in the ancient terrestrial Mucorales (Mucoromycotina).</title>
        <authorList>
            <person name="Schwartze V.U."/>
            <person name="Winter S."/>
            <person name="Shelest E."/>
            <person name="Marcet-Houben M."/>
            <person name="Horn F."/>
            <person name="Wehner S."/>
            <person name="Hoffmann K."/>
            <person name="Riege K."/>
            <person name="Sammeth M."/>
            <person name="Nowrousian M."/>
            <person name="Valiante V."/>
            <person name="Linde J."/>
            <person name="Jacobsen I.D."/>
            <person name="Marz M."/>
            <person name="Brakhage A.A."/>
            <person name="Gabaldon T."/>
            <person name="Bocker S."/>
            <person name="Voigt K."/>
        </authorList>
    </citation>
    <scope>NUCLEOTIDE SEQUENCE [LARGE SCALE GENOMIC DNA]</scope>
    <source>
        <strain evidence="2">FSU 9682</strain>
    </source>
</reference>
<comment type="caution">
    <text evidence="2">The sequence shown here is derived from an EMBL/GenBank/DDBJ whole genome shotgun (WGS) entry which is preliminary data.</text>
</comment>
<dbReference type="AlphaFoldDB" id="A0A068RYY7"/>
<keyword evidence="1" id="KW-0472">Membrane</keyword>
<evidence type="ECO:0000256" key="1">
    <source>
        <dbReference type="SAM" id="Phobius"/>
    </source>
</evidence>
<dbReference type="EMBL" id="CBTN010000028">
    <property type="protein sequence ID" value="CDH55214.1"/>
    <property type="molecule type" value="Genomic_DNA"/>
</dbReference>
<protein>
    <submittedName>
        <fullName evidence="2">Uncharacterized protein</fullName>
    </submittedName>
</protein>
<feature type="transmembrane region" description="Helical" evidence="1">
    <location>
        <begin position="35"/>
        <end position="54"/>
    </location>
</feature>
<organism evidence="2 3">
    <name type="scientific">Lichtheimia corymbifera JMRC:FSU:9682</name>
    <dbReference type="NCBI Taxonomy" id="1263082"/>
    <lineage>
        <taxon>Eukaryota</taxon>
        <taxon>Fungi</taxon>
        <taxon>Fungi incertae sedis</taxon>
        <taxon>Mucoromycota</taxon>
        <taxon>Mucoromycotina</taxon>
        <taxon>Mucoromycetes</taxon>
        <taxon>Mucorales</taxon>
        <taxon>Lichtheimiaceae</taxon>
        <taxon>Lichtheimia</taxon>
    </lineage>
</organism>
<evidence type="ECO:0000313" key="3">
    <source>
        <dbReference type="Proteomes" id="UP000027586"/>
    </source>
</evidence>
<dbReference type="Proteomes" id="UP000027586">
    <property type="component" value="Unassembled WGS sequence"/>
</dbReference>
<accession>A0A068RYY7</accession>
<name>A0A068RYY7_9FUNG</name>
<dbReference type="VEuPathDB" id="FungiDB:LCOR_06378.1"/>
<sequence>MHNKRMLSPPIIPSPISFLCHTSLIARKVKSPRSLCYPALIVVVVVLIVIYWILYKKLSPVMDLQSWVLKLAWCK</sequence>
<keyword evidence="1" id="KW-1133">Transmembrane helix</keyword>
<keyword evidence="1" id="KW-0812">Transmembrane</keyword>
<evidence type="ECO:0000313" key="2">
    <source>
        <dbReference type="EMBL" id="CDH55214.1"/>
    </source>
</evidence>
<keyword evidence="3" id="KW-1185">Reference proteome</keyword>
<proteinExistence type="predicted"/>